<comment type="caution">
    <text evidence="1">The sequence shown here is derived from an EMBL/GenBank/DDBJ whole genome shotgun (WGS) entry which is preliminary data.</text>
</comment>
<protein>
    <submittedName>
        <fullName evidence="1">Uncharacterized protein</fullName>
    </submittedName>
</protein>
<accession>A0ABW4BJR4</accession>
<dbReference type="Proteomes" id="UP001597191">
    <property type="component" value="Unassembled WGS sequence"/>
</dbReference>
<dbReference type="EMBL" id="JBHTOH010000015">
    <property type="protein sequence ID" value="MFD1410469.1"/>
    <property type="molecule type" value="Genomic_DNA"/>
</dbReference>
<proteinExistence type="predicted"/>
<name>A0ABW4BJR4_9LACO</name>
<reference evidence="2" key="1">
    <citation type="journal article" date="2019" name="Int. J. Syst. Evol. Microbiol.">
        <title>The Global Catalogue of Microorganisms (GCM) 10K type strain sequencing project: providing services to taxonomists for standard genome sequencing and annotation.</title>
        <authorList>
            <consortium name="The Broad Institute Genomics Platform"/>
            <consortium name="The Broad Institute Genome Sequencing Center for Infectious Disease"/>
            <person name="Wu L."/>
            <person name="Ma J."/>
        </authorList>
    </citation>
    <scope>NUCLEOTIDE SEQUENCE [LARGE SCALE GENOMIC DNA]</scope>
    <source>
        <strain evidence="2">CCM 8937</strain>
    </source>
</reference>
<keyword evidence="2" id="KW-1185">Reference proteome</keyword>
<evidence type="ECO:0000313" key="2">
    <source>
        <dbReference type="Proteomes" id="UP001597191"/>
    </source>
</evidence>
<sequence>MLINDNNQEITTIQIKKIINAKNIECKSEDGELVKLHLTKSQKSDSLFWWSLVKIYTAQLWIPIMKNTQTLLSFDWLTDSATI</sequence>
<gene>
    <name evidence="1" type="ORF">ACFQ4R_02360</name>
</gene>
<dbReference type="RefSeq" id="WP_125647093.1">
    <property type="nucleotide sequence ID" value="NZ_JBHTOH010000015.1"/>
</dbReference>
<evidence type="ECO:0000313" key="1">
    <source>
        <dbReference type="EMBL" id="MFD1410469.1"/>
    </source>
</evidence>
<organism evidence="1 2">
    <name type="scientific">Lapidilactobacillus gannanensis</name>
    <dbReference type="NCBI Taxonomy" id="2486002"/>
    <lineage>
        <taxon>Bacteria</taxon>
        <taxon>Bacillati</taxon>
        <taxon>Bacillota</taxon>
        <taxon>Bacilli</taxon>
        <taxon>Lactobacillales</taxon>
        <taxon>Lactobacillaceae</taxon>
        <taxon>Lapidilactobacillus</taxon>
    </lineage>
</organism>